<feature type="DNA-binding region" description="HMG box" evidence="2">
    <location>
        <begin position="131"/>
        <end position="199"/>
    </location>
</feature>
<dbReference type="PANTHER" id="PTHR48112:SF22">
    <property type="entry name" value="MITOCHONDRIAL TRANSCRIPTION FACTOR A, ISOFORM B"/>
    <property type="match status" value="1"/>
</dbReference>
<evidence type="ECO:0000259" key="4">
    <source>
        <dbReference type="PROSITE" id="PS50118"/>
    </source>
</evidence>
<dbReference type="PROSITE" id="PS50118">
    <property type="entry name" value="HMG_BOX_2"/>
    <property type="match status" value="2"/>
</dbReference>
<protein>
    <submittedName>
        <fullName evidence="5">HMG-box</fullName>
    </submittedName>
</protein>
<dbReference type="Proteomes" id="UP000242146">
    <property type="component" value="Unassembled WGS sequence"/>
</dbReference>
<dbReference type="AlphaFoldDB" id="A0A1X2GLA9"/>
<dbReference type="Pfam" id="PF00505">
    <property type="entry name" value="HMG_box"/>
    <property type="match status" value="2"/>
</dbReference>
<name>A0A1X2GLA9_9FUNG</name>
<dbReference type="SUPFAM" id="SSF47095">
    <property type="entry name" value="HMG-box"/>
    <property type="match status" value="2"/>
</dbReference>
<accession>A0A1X2GLA9</accession>
<feature type="domain" description="HMG box" evidence="4">
    <location>
        <begin position="131"/>
        <end position="199"/>
    </location>
</feature>
<feature type="DNA-binding region" description="HMG box" evidence="2">
    <location>
        <begin position="32"/>
        <end position="102"/>
    </location>
</feature>
<evidence type="ECO:0000313" key="5">
    <source>
        <dbReference type="EMBL" id="ORX56749.1"/>
    </source>
</evidence>
<proteinExistence type="predicted"/>
<reference evidence="5 6" key="1">
    <citation type="submission" date="2016-07" db="EMBL/GenBank/DDBJ databases">
        <title>Pervasive Adenine N6-methylation of Active Genes in Fungi.</title>
        <authorList>
            <consortium name="DOE Joint Genome Institute"/>
            <person name="Mondo S.J."/>
            <person name="Dannebaum R.O."/>
            <person name="Kuo R.C."/>
            <person name="Labutti K."/>
            <person name="Haridas S."/>
            <person name="Kuo A."/>
            <person name="Salamov A."/>
            <person name="Ahrendt S.R."/>
            <person name="Lipzen A."/>
            <person name="Sullivan W."/>
            <person name="Andreopoulos W.B."/>
            <person name="Clum A."/>
            <person name="Lindquist E."/>
            <person name="Daum C."/>
            <person name="Ramamoorthy G.K."/>
            <person name="Gryganskyi A."/>
            <person name="Culley D."/>
            <person name="Magnuson J.K."/>
            <person name="James T.Y."/>
            <person name="O'Malley M.A."/>
            <person name="Stajich J.E."/>
            <person name="Spatafora J.W."/>
            <person name="Visel A."/>
            <person name="Grigoriev I.V."/>
        </authorList>
    </citation>
    <scope>NUCLEOTIDE SEQUENCE [LARGE SCALE GENOMIC DNA]</scope>
    <source>
        <strain evidence="5 6">NRRL 3301</strain>
    </source>
</reference>
<gene>
    <name evidence="5" type="ORF">DM01DRAFT_1406219</name>
</gene>
<dbReference type="EMBL" id="MCGT01000009">
    <property type="protein sequence ID" value="ORX56749.1"/>
    <property type="molecule type" value="Genomic_DNA"/>
</dbReference>
<dbReference type="InterPro" id="IPR009071">
    <property type="entry name" value="HMG_box_dom"/>
</dbReference>
<evidence type="ECO:0000256" key="3">
    <source>
        <dbReference type="SAM" id="MobiDB-lite"/>
    </source>
</evidence>
<feature type="compositionally biased region" description="Basic and acidic residues" evidence="3">
    <location>
        <begin position="164"/>
        <end position="180"/>
    </location>
</feature>
<dbReference type="STRING" id="101127.A0A1X2GLA9"/>
<evidence type="ECO:0000256" key="1">
    <source>
        <dbReference type="ARBA" id="ARBA00023125"/>
    </source>
</evidence>
<sequence>MLRQGLWFAQHRSVSTKVLHPKKFASILADVPARPRSAWQIYMRESLASLKEKQGDKKMNAPEVTRTLSTEWKNLGVAQKQIYEEKFLHEREQHLTAYNKALEQATPQQIFDENLLRRRYNIKELRDPKKPKRPMNGYLLYLTHLRKNGPRDFKDLPNSQQTKEGAKRYKEMDQNQKQPFQDEAKSLLKAYQAASEAYKKQIRQK</sequence>
<organism evidence="5 6">
    <name type="scientific">Hesseltinella vesiculosa</name>
    <dbReference type="NCBI Taxonomy" id="101127"/>
    <lineage>
        <taxon>Eukaryota</taxon>
        <taxon>Fungi</taxon>
        <taxon>Fungi incertae sedis</taxon>
        <taxon>Mucoromycota</taxon>
        <taxon>Mucoromycotina</taxon>
        <taxon>Mucoromycetes</taxon>
        <taxon>Mucorales</taxon>
        <taxon>Cunninghamellaceae</taxon>
        <taxon>Hesseltinella</taxon>
    </lineage>
</organism>
<feature type="domain" description="HMG box" evidence="4">
    <location>
        <begin position="32"/>
        <end position="102"/>
    </location>
</feature>
<dbReference type="SMART" id="SM00398">
    <property type="entry name" value="HMG"/>
    <property type="match status" value="2"/>
</dbReference>
<feature type="region of interest" description="Disordered" evidence="3">
    <location>
        <begin position="149"/>
        <end position="180"/>
    </location>
</feature>
<evidence type="ECO:0000313" key="6">
    <source>
        <dbReference type="Proteomes" id="UP000242146"/>
    </source>
</evidence>
<keyword evidence="2" id="KW-0539">Nucleus</keyword>
<evidence type="ECO:0000256" key="2">
    <source>
        <dbReference type="PROSITE-ProRule" id="PRU00267"/>
    </source>
</evidence>
<dbReference type="GO" id="GO:0003677">
    <property type="term" value="F:DNA binding"/>
    <property type="evidence" value="ECO:0007669"/>
    <property type="project" value="UniProtKB-UniRule"/>
</dbReference>
<dbReference type="OrthoDB" id="5550281at2759"/>
<comment type="caution">
    <text evidence="5">The sequence shown here is derived from an EMBL/GenBank/DDBJ whole genome shotgun (WGS) entry which is preliminary data.</text>
</comment>
<dbReference type="InterPro" id="IPR050342">
    <property type="entry name" value="HMGB"/>
</dbReference>
<keyword evidence="6" id="KW-1185">Reference proteome</keyword>
<keyword evidence="1 2" id="KW-0238">DNA-binding</keyword>
<dbReference type="PANTHER" id="PTHR48112">
    <property type="entry name" value="HIGH MOBILITY GROUP PROTEIN DSP1"/>
    <property type="match status" value="1"/>
</dbReference>
<dbReference type="InterPro" id="IPR036910">
    <property type="entry name" value="HMG_box_dom_sf"/>
</dbReference>
<dbReference type="GO" id="GO:0005634">
    <property type="term" value="C:nucleus"/>
    <property type="evidence" value="ECO:0007669"/>
    <property type="project" value="UniProtKB-UniRule"/>
</dbReference>
<dbReference type="CDD" id="cd00084">
    <property type="entry name" value="HMG-box_SF"/>
    <property type="match status" value="1"/>
</dbReference>
<dbReference type="Gene3D" id="1.10.30.10">
    <property type="entry name" value="High mobility group box domain"/>
    <property type="match status" value="2"/>
</dbReference>